<keyword evidence="3" id="KW-0808">Transferase</keyword>
<evidence type="ECO:0000256" key="4">
    <source>
        <dbReference type="ARBA" id="ARBA00022741"/>
    </source>
</evidence>
<keyword evidence="6 9" id="KW-0067">ATP-binding</keyword>
<dbReference type="PANTHER" id="PTHR47634">
    <property type="entry name" value="PROTEIN KINASE DOMAIN-CONTAINING PROTEIN-RELATED"/>
    <property type="match status" value="1"/>
</dbReference>
<dbReference type="Proteomes" id="UP001271007">
    <property type="component" value="Unassembled WGS sequence"/>
</dbReference>
<organism evidence="11 12">
    <name type="scientific">Extremus antarcticus</name>
    <dbReference type="NCBI Taxonomy" id="702011"/>
    <lineage>
        <taxon>Eukaryota</taxon>
        <taxon>Fungi</taxon>
        <taxon>Dikarya</taxon>
        <taxon>Ascomycota</taxon>
        <taxon>Pezizomycotina</taxon>
        <taxon>Dothideomycetes</taxon>
        <taxon>Dothideomycetidae</taxon>
        <taxon>Mycosphaerellales</taxon>
        <taxon>Extremaceae</taxon>
        <taxon>Extremus</taxon>
    </lineage>
</organism>
<dbReference type="EC" id="2.7.11.1" evidence="1"/>
<dbReference type="PANTHER" id="PTHR47634:SF9">
    <property type="entry name" value="PROTEIN KINASE DOMAIN-CONTAINING PROTEIN-RELATED"/>
    <property type="match status" value="1"/>
</dbReference>
<dbReference type="Gene3D" id="1.10.510.10">
    <property type="entry name" value="Transferase(Phosphotransferase) domain 1"/>
    <property type="match status" value="1"/>
</dbReference>
<keyword evidence="4 9" id="KW-0547">Nucleotide-binding</keyword>
<dbReference type="InterPro" id="IPR011009">
    <property type="entry name" value="Kinase-like_dom_sf"/>
</dbReference>
<name>A0AAJ0GHK4_9PEZI</name>
<dbReference type="GO" id="GO:0005524">
    <property type="term" value="F:ATP binding"/>
    <property type="evidence" value="ECO:0007669"/>
    <property type="project" value="UniProtKB-UniRule"/>
</dbReference>
<dbReference type="Pfam" id="PF00069">
    <property type="entry name" value="Pkinase"/>
    <property type="match status" value="1"/>
</dbReference>
<evidence type="ECO:0000256" key="1">
    <source>
        <dbReference type="ARBA" id="ARBA00012513"/>
    </source>
</evidence>
<dbReference type="GO" id="GO:0000245">
    <property type="term" value="P:spliceosomal complex assembly"/>
    <property type="evidence" value="ECO:0007669"/>
    <property type="project" value="TreeGrafter"/>
</dbReference>
<keyword evidence="2" id="KW-0723">Serine/threonine-protein kinase</keyword>
<evidence type="ECO:0000256" key="7">
    <source>
        <dbReference type="ARBA" id="ARBA00047899"/>
    </source>
</evidence>
<evidence type="ECO:0000256" key="2">
    <source>
        <dbReference type="ARBA" id="ARBA00022527"/>
    </source>
</evidence>
<dbReference type="Gene3D" id="3.30.200.20">
    <property type="entry name" value="Phosphorylase Kinase, domain 1"/>
    <property type="match status" value="1"/>
</dbReference>
<dbReference type="EMBL" id="JAWDJX010000003">
    <property type="protein sequence ID" value="KAK3057698.1"/>
    <property type="molecule type" value="Genomic_DNA"/>
</dbReference>
<comment type="catalytic activity">
    <reaction evidence="7">
        <text>L-threonyl-[protein] + ATP = O-phospho-L-threonyl-[protein] + ADP + H(+)</text>
        <dbReference type="Rhea" id="RHEA:46608"/>
        <dbReference type="Rhea" id="RHEA-COMP:11060"/>
        <dbReference type="Rhea" id="RHEA-COMP:11605"/>
        <dbReference type="ChEBI" id="CHEBI:15378"/>
        <dbReference type="ChEBI" id="CHEBI:30013"/>
        <dbReference type="ChEBI" id="CHEBI:30616"/>
        <dbReference type="ChEBI" id="CHEBI:61977"/>
        <dbReference type="ChEBI" id="CHEBI:456216"/>
        <dbReference type="EC" id="2.7.11.1"/>
    </reaction>
</comment>
<evidence type="ECO:0000256" key="9">
    <source>
        <dbReference type="PROSITE-ProRule" id="PRU10141"/>
    </source>
</evidence>
<comment type="caution">
    <text evidence="11">The sequence shown here is derived from an EMBL/GenBank/DDBJ whole genome shotgun (WGS) entry which is preliminary data.</text>
</comment>
<dbReference type="InterPro" id="IPR051334">
    <property type="entry name" value="SRPK"/>
</dbReference>
<feature type="binding site" evidence="9">
    <location>
        <position position="89"/>
    </location>
    <ligand>
        <name>ATP</name>
        <dbReference type="ChEBI" id="CHEBI:30616"/>
    </ligand>
</feature>
<dbReference type="SUPFAM" id="SSF56112">
    <property type="entry name" value="Protein kinase-like (PK-like)"/>
    <property type="match status" value="1"/>
</dbReference>
<evidence type="ECO:0000256" key="8">
    <source>
        <dbReference type="ARBA" id="ARBA00048679"/>
    </source>
</evidence>
<feature type="domain" description="Protein kinase" evidence="10">
    <location>
        <begin position="60"/>
        <end position="404"/>
    </location>
</feature>
<gene>
    <name evidence="11" type="ORF">LTR09_001882</name>
</gene>
<dbReference type="PROSITE" id="PS50011">
    <property type="entry name" value="PROTEIN_KINASE_DOM"/>
    <property type="match status" value="1"/>
</dbReference>
<comment type="catalytic activity">
    <reaction evidence="8">
        <text>L-seryl-[protein] + ATP = O-phospho-L-seryl-[protein] + ADP + H(+)</text>
        <dbReference type="Rhea" id="RHEA:17989"/>
        <dbReference type="Rhea" id="RHEA-COMP:9863"/>
        <dbReference type="Rhea" id="RHEA-COMP:11604"/>
        <dbReference type="ChEBI" id="CHEBI:15378"/>
        <dbReference type="ChEBI" id="CHEBI:29999"/>
        <dbReference type="ChEBI" id="CHEBI:30616"/>
        <dbReference type="ChEBI" id="CHEBI:83421"/>
        <dbReference type="ChEBI" id="CHEBI:456216"/>
        <dbReference type="EC" id="2.7.11.1"/>
    </reaction>
</comment>
<evidence type="ECO:0000313" key="12">
    <source>
        <dbReference type="Proteomes" id="UP001271007"/>
    </source>
</evidence>
<dbReference type="InterPro" id="IPR000719">
    <property type="entry name" value="Prot_kinase_dom"/>
</dbReference>
<keyword evidence="5" id="KW-0418">Kinase</keyword>
<dbReference type="PROSITE" id="PS00107">
    <property type="entry name" value="PROTEIN_KINASE_ATP"/>
    <property type="match status" value="1"/>
</dbReference>
<dbReference type="GO" id="GO:0050684">
    <property type="term" value="P:regulation of mRNA processing"/>
    <property type="evidence" value="ECO:0007669"/>
    <property type="project" value="TreeGrafter"/>
</dbReference>
<protein>
    <recommendedName>
        <fullName evidence="1">non-specific serine/threonine protein kinase</fullName>
        <ecNumber evidence="1">2.7.11.1</ecNumber>
    </recommendedName>
</protein>
<accession>A0AAJ0GHK4</accession>
<dbReference type="InterPro" id="IPR017441">
    <property type="entry name" value="Protein_kinase_ATP_BS"/>
</dbReference>
<dbReference type="SMART" id="SM00220">
    <property type="entry name" value="S_TKc"/>
    <property type="match status" value="1"/>
</dbReference>
<dbReference type="GO" id="GO:0004674">
    <property type="term" value="F:protein serine/threonine kinase activity"/>
    <property type="evidence" value="ECO:0007669"/>
    <property type="project" value="UniProtKB-KW"/>
</dbReference>
<evidence type="ECO:0000256" key="5">
    <source>
        <dbReference type="ARBA" id="ARBA00022777"/>
    </source>
</evidence>
<evidence type="ECO:0000256" key="6">
    <source>
        <dbReference type="ARBA" id="ARBA00022840"/>
    </source>
</evidence>
<sequence length="473" mass="53153">MSGWCKGLLSMVRRRSTFFSPTTNATLHILADNATTTSSCETLSRYYVARCGEAFKDGRYLAIQQVGTGRYSHVWLAQDLQQDSVVALKILTTDCYGAGHDTFEIEVLKTIQWQQQQRKVQDISHVVGLEDTFQLTGPNRVHQALVMPKILGCSLHGQARRFPDRRIPVQIMKEITRQLLVRLAFLHNDCRVIHTDLHSKNICFDLRPDEVKRMAAGESADEVTPTITEEQPGNIRIIDFGVASYVDKHMTEIIQPEHLRAPEAFLGAPWGPSVDIWSLGCLVIEFVKGHVAFPGSASKKGTWTSEDDHLAQHMEVLGPMPAELLKRGTKTSQYFDEEGSLLRIPDLKLTSLERCIDGTRGILRRPHDMAAEEVPVFVDFLRGALTLDPDHRRSAKELLQHEWLRDVMSTTAADETGSDLAIRNHYDETKLEERGVESAVVTSALSEHGSKTHWTVDFFTEGGSLLTTHHVPR</sequence>
<evidence type="ECO:0000256" key="3">
    <source>
        <dbReference type="ARBA" id="ARBA00022679"/>
    </source>
</evidence>
<dbReference type="AlphaFoldDB" id="A0AAJ0GHK4"/>
<evidence type="ECO:0000313" key="11">
    <source>
        <dbReference type="EMBL" id="KAK3057698.1"/>
    </source>
</evidence>
<evidence type="ECO:0000259" key="10">
    <source>
        <dbReference type="PROSITE" id="PS50011"/>
    </source>
</evidence>
<keyword evidence="12" id="KW-1185">Reference proteome</keyword>
<reference evidence="11" key="1">
    <citation type="submission" date="2023-04" db="EMBL/GenBank/DDBJ databases">
        <title>Black Yeasts Isolated from many extreme environments.</title>
        <authorList>
            <person name="Coleine C."/>
            <person name="Stajich J.E."/>
            <person name="Selbmann L."/>
        </authorList>
    </citation>
    <scope>NUCLEOTIDE SEQUENCE</scope>
    <source>
        <strain evidence="11">CCFEE 5312</strain>
    </source>
</reference>
<proteinExistence type="predicted"/>